<evidence type="ECO:0000256" key="2">
    <source>
        <dbReference type="ARBA" id="ARBA00006618"/>
    </source>
</evidence>
<keyword evidence="7" id="KW-0325">Glycoprotein</keyword>
<evidence type="ECO:0000256" key="6">
    <source>
        <dbReference type="ARBA" id="ARBA00023136"/>
    </source>
</evidence>
<dbReference type="GO" id="GO:0005764">
    <property type="term" value="C:lysosome"/>
    <property type="evidence" value="ECO:0007669"/>
    <property type="project" value="TreeGrafter"/>
</dbReference>
<keyword evidence="3" id="KW-0812">Transmembrane</keyword>
<evidence type="ECO:0000256" key="3">
    <source>
        <dbReference type="ARBA" id="ARBA00022692"/>
    </source>
</evidence>
<evidence type="ECO:0000256" key="4">
    <source>
        <dbReference type="ARBA" id="ARBA00022729"/>
    </source>
</evidence>
<dbReference type="Proteomes" id="UP000827092">
    <property type="component" value="Unassembled WGS sequence"/>
</dbReference>
<dbReference type="AlphaFoldDB" id="A0AAV6W2S7"/>
<keyword evidence="6" id="KW-0472">Membrane</keyword>
<comment type="similarity">
    <text evidence="2">Belongs to the SID1 family.</text>
</comment>
<evidence type="ECO:0000256" key="5">
    <source>
        <dbReference type="ARBA" id="ARBA00022989"/>
    </source>
</evidence>
<comment type="caution">
    <text evidence="8">The sequence shown here is derived from an EMBL/GenBank/DDBJ whole genome shotgun (WGS) entry which is preliminary data.</text>
</comment>
<evidence type="ECO:0000313" key="9">
    <source>
        <dbReference type="Proteomes" id="UP000827092"/>
    </source>
</evidence>
<dbReference type="GO" id="GO:0005886">
    <property type="term" value="C:plasma membrane"/>
    <property type="evidence" value="ECO:0007669"/>
    <property type="project" value="TreeGrafter"/>
</dbReference>
<evidence type="ECO:0000256" key="7">
    <source>
        <dbReference type="ARBA" id="ARBA00023180"/>
    </source>
</evidence>
<protein>
    <submittedName>
        <fullName evidence="8">Uncharacterized protein</fullName>
    </submittedName>
</protein>
<reference evidence="8 9" key="1">
    <citation type="journal article" date="2022" name="Nat. Ecol. Evol.">
        <title>A masculinizing supergene underlies an exaggerated male reproductive morph in a spider.</title>
        <authorList>
            <person name="Hendrickx F."/>
            <person name="De Corte Z."/>
            <person name="Sonet G."/>
            <person name="Van Belleghem S.M."/>
            <person name="Kostlbacher S."/>
            <person name="Vangestel C."/>
        </authorList>
    </citation>
    <scope>NUCLEOTIDE SEQUENCE [LARGE SCALE GENOMIC DNA]</scope>
    <source>
        <strain evidence="8">W744_W776</strain>
    </source>
</reference>
<evidence type="ECO:0000256" key="1">
    <source>
        <dbReference type="ARBA" id="ARBA00004141"/>
    </source>
</evidence>
<dbReference type="EMBL" id="JAFNEN010000001">
    <property type="protein sequence ID" value="KAG8202123.1"/>
    <property type="molecule type" value="Genomic_DNA"/>
</dbReference>
<dbReference type="GO" id="GO:0051033">
    <property type="term" value="F:RNA transmembrane transporter activity"/>
    <property type="evidence" value="ECO:0007669"/>
    <property type="project" value="TreeGrafter"/>
</dbReference>
<dbReference type="GO" id="GO:0003725">
    <property type="term" value="F:double-stranded RNA binding"/>
    <property type="evidence" value="ECO:0007669"/>
    <property type="project" value="TreeGrafter"/>
</dbReference>
<keyword evidence="9" id="KW-1185">Reference proteome</keyword>
<accession>A0AAV6W2S7</accession>
<name>A0AAV6W2S7_9ARAC</name>
<gene>
    <name evidence="8" type="ORF">JTE90_010484</name>
</gene>
<dbReference type="InterPro" id="IPR025958">
    <property type="entry name" value="SID1_TM_fam"/>
</dbReference>
<keyword evidence="5" id="KW-1133">Transmembrane helix</keyword>
<sequence>MDCPKCFKFTYDFTHDQEWAAQLCVQSEKASTRYPLFVVVRESLNVMSFQVPVTFPGANPYSDVCKTLCPLANYNDSTVLPGQQSIMIEVSASREVEIDFNFELSKLDNFIITFAEKCGY</sequence>
<proteinExistence type="inferred from homology"/>
<keyword evidence="4" id="KW-0732">Signal</keyword>
<organism evidence="8 9">
    <name type="scientific">Oedothorax gibbosus</name>
    <dbReference type="NCBI Taxonomy" id="931172"/>
    <lineage>
        <taxon>Eukaryota</taxon>
        <taxon>Metazoa</taxon>
        <taxon>Ecdysozoa</taxon>
        <taxon>Arthropoda</taxon>
        <taxon>Chelicerata</taxon>
        <taxon>Arachnida</taxon>
        <taxon>Araneae</taxon>
        <taxon>Araneomorphae</taxon>
        <taxon>Entelegynae</taxon>
        <taxon>Araneoidea</taxon>
        <taxon>Linyphiidae</taxon>
        <taxon>Erigoninae</taxon>
        <taxon>Oedothorax</taxon>
    </lineage>
</organism>
<dbReference type="PANTHER" id="PTHR12185:SF14">
    <property type="entry name" value="CHOLESTEROL UPTAKE PROTEIN 1"/>
    <property type="match status" value="1"/>
</dbReference>
<comment type="subcellular location">
    <subcellularLocation>
        <location evidence="1">Membrane</location>
        <topology evidence="1">Multi-pass membrane protein</topology>
    </subcellularLocation>
</comment>
<evidence type="ECO:0000313" key="8">
    <source>
        <dbReference type="EMBL" id="KAG8202123.1"/>
    </source>
</evidence>
<dbReference type="PANTHER" id="PTHR12185">
    <property type="entry name" value="SID1 TRANSMEMBRANE FAMILY MEMEBER"/>
    <property type="match status" value="1"/>
</dbReference>